<evidence type="ECO:0000313" key="9">
    <source>
        <dbReference type="Proteomes" id="UP000309033"/>
    </source>
</evidence>
<dbReference type="CDD" id="cd04685">
    <property type="entry name" value="NUDIX_Hydrolase"/>
    <property type="match status" value="1"/>
</dbReference>
<protein>
    <submittedName>
        <fullName evidence="8">NUDIX domain-containing protein</fullName>
    </submittedName>
</protein>
<dbReference type="PANTHER" id="PTHR43046:SF12">
    <property type="entry name" value="GDP-MANNOSE MANNOSYL HYDROLASE"/>
    <property type="match status" value="1"/>
</dbReference>
<keyword evidence="4" id="KW-0460">Magnesium</keyword>
<reference evidence="8" key="1">
    <citation type="submission" date="2019-05" db="EMBL/GenBank/DDBJ databases">
        <title>Isolation, diversity and antifungal activity of Actinobacteria from wheat.</title>
        <authorList>
            <person name="Yu B."/>
        </authorList>
    </citation>
    <scope>NUCLEOTIDE SEQUENCE [LARGE SCALE GENOMIC DNA]</scope>
    <source>
        <strain evidence="8">NEAU-HEGS1-5</strain>
    </source>
</reference>
<dbReference type="GO" id="GO:0016787">
    <property type="term" value="F:hydrolase activity"/>
    <property type="evidence" value="ECO:0007669"/>
    <property type="project" value="UniProtKB-KW"/>
</dbReference>
<evidence type="ECO:0000256" key="6">
    <source>
        <dbReference type="SAM" id="MobiDB-lite"/>
    </source>
</evidence>
<dbReference type="AlphaFoldDB" id="A0A5R8YNK4"/>
<evidence type="ECO:0000256" key="5">
    <source>
        <dbReference type="RuleBase" id="RU003476"/>
    </source>
</evidence>
<sequence length="201" mass="22010">MNRSRRKPSATARERTSDGFLPRLGPPPKIGGVTVPAVRASARVLLVDRDDRLLLFRFRASDDLPASHFWATPGGGVEDGETLSQAAVRELFEETGHLLAPQRLSPVVAVSSGPARFGEFTLHAVDSFFFTRLDHLTLAPSDLEAHELEAIAAHRWWTVHELQTTSDLVFPVGIGALLPRLLAGDLPAEPVHLPWRPIPAQ</sequence>
<comment type="similarity">
    <text evidence="2 5">Belongs to the Nudix hydrolase family.</text>
</comment>
<evidence type="ECO:0000256" key="4">
    <source>
        <dbReference type="ARBA" id="ARBA00022842"/>
    </source>
</evidence>
<evidence type="ECO:0000313" key="8">
    <source>
        <dbReference type="EMBL" id="TLP54844.1"/>
    </source>
</evidence>
<comment type="caution">
    <text evidence="8">The sequence shown here is derived from an EMBL/GenBank/DDBJ whole genome shotgun (WGS) entry which is preliminary data.</text>
</comment>
<dbReference type="InterPro" id="IPR015797">
    <property type="entry name" value="NUDIX_hydrolase-like_dom_sf"/>
</dbReference>
<comment type="cofactor">
    <cofactor evidence="1">
        <name>Mg(2+)</name>
        <dbReference type="ChEBI" id="CHEBI:18420"/>
    </cofactor>
</comment>
<dbReference type="PANTHER" id="PTHR43046">
    <property type="entry name" value="GDP-MANNOSE MANNOSYL HYDROLASE"/>
    <property type="match status" value="1"/>
</dbReference>
<dbReference type="EMBL" id="VANP01000012">
    <property type="protein sequence ID" value="TLP54844.1"/>
    <property type="molecule type" value="Genomic_DNA"/>
</dbReference>
<keyword evidence="3 5" id="KW-0378">Hydrolase</keyword>
<dbReference type="InterPro" id="IPR000086">
    <property type="entry name" value="NUDIX_hydrolase_dom"/>
</dbReference>
<dbReference type="Pfam" id="PF00293">
    <property type="entry name" value="NUDIX"/>
    <property type="match status" value="1"/>
</dbReference>
<dbReference type="PROSITE" id="PS00893">
    <property type="entry name" value="NUDIX_BOX"/>
    <property type="match status" value="1"/>
</dbReference>
<dbReference type="InterPro" id="IPR020476">
    <property type="entry name" value="Nudix_hydrolase"/>
</dbReference>
<name>A0A5R8YNK4_9ACTN</name>
<evidence type="ECO:0000259" key="7">
    <source>
        <dbReference type="PROSITE" id="PS51462"/>
    </source>
</evidence>
<feature type="region of interest" description="Disordered" evidence="6">
    <location>
        <begin position="1"/>
        <end position="25"/>
    </location>
</feature>
<gene>
    <name evidence="8" type="ORF">FED44_27270</name>
</gene>
<evidence type="ECO:0000256" key="3">
    <source>
        <dbReference type="ARBA" id="ARBA00022801"/>
    </source>
</evidence>
<evidence type="ECO:0000256" key="1">
    <source>
        <dbReference type="ARBA" id="ARBA00001946"/>
    </source>
</evidence>
<dbReference type="SUPFAM" id="SSF55811">
    <property type="entry name" value="Nudix"/>
    <property type="match status" value="1"/>
</dbReference>
<evidence type="ECO:0000256" key="2">
    <source>
        <dbReference type="ARBA" id="ARBA00005582"/>
    </source>
</evidence>
<dbReference type="OrthoDB" id="3214694at2"/>
<dbReference type="InterPro" id="IPR020084">
    <property type="entry name" value="NUDIX_hydrolase_CS"/>
</dbReference>
<dbReference type="Proteomes" id="UP000309033">
    <property type="component" value="Unassembled WGS sequence"/>
</dbReference>
<organism evidence="8 9">
    <name type="scientific">Microbispora triticiradicis</name>
    <dbReference type="NCBI Taxonomy" id="2200763"/>
    <lineage>
        <taxon>Bacteria</taxon>
        <taxon>Bacillati</taxon>
        <taxon>Actinomycetota</taxon>
        <taxon>Actinomycetes</taxon>
        <taxon>Streptosporangiales</taxon>
        <taxon>Streptosporangiaceae</taxon>
        <taxon>Microbispora</taxon>
    </lineage>
</organism>
<feature type="domain" description="Nudix hydrolase" evidence="7">
    <location>
        <begin position="37"/>
        <end position="183"/>
    </location>
</feature>
<dbReference type="PRINTS" id="PR00502">
    <property type="entry name" value="NUDIXFAMILY"/>
</dbReference>
<proteinExistence type="inferred from homology"/>
<dbReference type="PROSITE" id="PS51462">
    <property type="entry name" value="NUDIX"/>
    <property type="match status" value="1"/>
</dbReference>
<keyword evidence="9" id="KW-1185">Reference proteome</keyword>
<accession>A0A5R8YNK4</accession>
<dbReference type="Gene3D" id="3.90.79.10">
    <property type="entry name" value="Nucleoside Triphosphate Pyrophosphohydrolase"/>
    <property type="match status" value="1"/>
</dbReference>